<evidence type="ECO:0008006" key="5">
    <source>
        <dbReference type="Google" id="ProtNLM"/>
    </source>
</evidence>
<dbReference type="AlphaFoldDB" id="A0A024GVU2"/>
<dbReference type="EMBL" id="CAIX01000579">
    <property type="protein sequence ID" value="CCI50558.1"/>
    <property type="molecule type" value="Genomic_DNA"/>
</dbReference>
<gene>
    <name evidence="3" type="ORF">BN9_124920</name>
</gene>
<evidence type="ECO:0000313" key="3">
    <source>
        <dbReference type="EMBL" id="CCI50558.1"/>
    </source>
</evidence>
<evidence type="ECO:0000313" key="4">
    <source>
        <dbReference type="Proteomes" id="UP000053237"/>
    </source>
</evidence>
<proteinExistence type="predicted"/>
<protein>
    <recommendedName>
        <fullName evidence="5">RxLR effector protein</fullName>
    </recommendedName>
</protein>
<reference evidence="3 4" key="1">
    <citation type="submission" date="2012-05" db="EMBL/GenBank/DDBJ databases">
        <title>Recombination and specialization in a pathogen metapopulation.</title>
        <authorList>
            <person name="Gardiner A."/>
            <person name="Kemen E."/>
            <person name="Schultz-Larsen T."/>
            <person name="MacLean D."/>
            <person name="Van Oosterhout C."/>
            <person name="Jones J.D.G."/>
        </authorList>
    </citation>
    <scope>NUCLEOTIDE SEQUENCE [LARGE SCALE GENOMIC DNA]</scope>
    <source>
        <strain evidence="3 4">Ac Nc2</strain>
    </source>
</reference>
<dbReference type="Proteomes" id="UP000053237">
    <property type="component" value="Unassembled WGS sequence"/>
</dbReference>
<sequence>MRQTLVVSFALLLSNAWTSQPQNVRKSPDYDSHDKVDQDSDQRIVEMPLLHASKSVDYQPEKFGAILANHQDIPLAANKNDNALSQSDFFRYELSKSCKESGEEAQECIKSKISWLDRSLTPKKKQRSKPKSNASRAGTSREVDEPFELPEEVQKAVVEETKDLYKKNRFKKSVAELLQLGHQALSEEIFTVLCTNPPESLVDYCVDPTDVCKSMLQNFIEKNKDYIAGELAKVATYAYEGAKRFTRSISDKFK</sequence>
<feature type="signal peptide" evidence="2">
    <location>
        <begin position="1"/>
        <end position="21"/>
    </location>
</feature>
<keyword evidence="2" id="KW-0732">Signal</keyword>
<feature type="region of interest" description="Disordered" evidence="1">
    <location>
        <begin position="120"/>
        <end position="146"/>
    </location>
</feature>
<feature type="compositionally biased region" description="Basic residues" evidence="1">
    <location>
        <begin position="121"/>
        <end position="130"/>
    </location>
</feature>
<evidence type="ECO:0000256" key="2">
    <source>
        <dbReference type="SAM" id="SignalP"/>
    </source>
</evidence>
<feature type="chain" id="PRO_5001529785" description="RxLR effector protein" evidence="2">
    <location>
        <begin position="22"/>
        <end position="254"/>
    </location>
</feature>
<dbReference type="InParanoid" id="A0A024GVU2"/>
<evidence type="ECO:0000256" key="1">
    <source>
        <dbReference type="SAM" id="MobiDB-lite"/>
    </source>
</evidence>
<organism evidence="3 4">
    <name type="scientific">Albugo candida</name>
    <dbReference type="NCBI Taxonomy" id="65357"/>
    <lineage>
        <taxon>Eukaryota</taxon>
        <taxon>Sar</taxon>
        <taxon>Stramenopiles</taxon>
        <taxon>Oomycota</taxon>
        <taxon>Peronosporomycetes</taxon>
        <taxon>Albuginales</taxon>
        <taxon>Albuginaceae</taxon>
        <taxon>Albugo</taxon>
    </lineage>
</organism>
<keyword evidence="4" id="KW-1185">Reference proteome</keyword>
<accession>A0A024GVU2</accession>
<name>A0A024GVU2_9STRA</name>
<comment type="caution">
    <text evidence="3">The sequence shown here is derived from an EMBL/GenBank/DDBJ whole genome shotgun (WGS) entry which is preliminary data.</text>
</comment>